<proteinExistence type="predicted"/>
<evidence type="ECO:0000256" key="1">
    <source>
        <dbReference type="ARBA" id="ARBA00000085"/>
    </source>
</evidence>
<dbReference type="SMART" id="SM00388">
    <property type="entry name" value="HisKA"/>
    <property type="match status" value="1"/>
</dbReference>
<name>A0ABY6MLK7_9BACT</name>
<dbReference type="Pfam" id="PF00512">
    <property type="entry name" value="HisKA"/>
    <property type="match status" value="1"/>
</dbReference>
<evidence type="ECO:0000256" key="3">
    <source>
        <dbReference type="ARBA" id="ARBA00022553"/>
    </source>
</evidence>
<organism evidence="8 9">
    <name type="scientific">Algoriphagus halophytocola</name>
    <dbReference type="NCBI Taxonomy" id="2991499"/>
    <lineage>
        <taxon>Bacteria</taxon>
        <taxon>Pseudomonadati</taxon>
        <taxon>Bacteroidota</taxon>
        <taxon>Cytophagia</taxon>
        <taxon>Cytophagales</taxon>
        <taxon>Cyclobacteriaceae</taxon>
        <taxon>Algoriphagus</taxon>
    </lineage>
</organism>
<gene>
    <name evidence="8" type="ORF">OM944_05895</name>
</gene>
<dbReference type="InterPro" id="IPR005467">
    <property type="entry name" value="His_kinase_dom"/>
</dbReference>
<dbReference type="SUPFAM" id="SSF52172">
    <property type="entry name" value="CheY-like"/>
    <property type="match status" value="1"/>
</dbReference>
<keyword evidence="9" id="KW-1185">Reference proteome</keyword>
<dbReference type="InterPro" id="IPR013655">
    <property type="entry name" value="PAS_fold_3"/>
</dbReference>
<feature type="domain" description="PAS" evidence="7">
    <location>
        <begin position="107"/>
        <end position="148"/>
    </location>
</feature>
<dbReference type="SUPFAM" id="SSF55785">
    <property type="entry name" value="PYP-like sensor domain (PAS domain)"/>
    <property type="match status" value="2"/>
</dbReference>
<keyword evidence="8" id="KW-0547">Nucleotide-binding</keyword>
<dbReference type="GO" id="GO:0005524">
    <property type="term" value="F:ATP binding"/>
    <property type="evidence" value="ECO:0007669"/>
    <property type="project" value="UniProtKB-KW"/>
</dbReference>
<dbReference type="EC" id="2.7.13.3" evidence="2"/>
<evidence type="ECO:0000256" key="4">
    <source>
        <dbReference type="PROSITE-ProRule" id="PRU00169"/>
    </source>
</evidence>
<feature type="domain" description="Response regulatory" evidence="6">
    <location>
        <begin position="621"/>
        <end position="734"/>
    </location>
</feature>
<dbReference type="Pfam" id="PF02518">
    <property type="entry name" value="HATPase_c"/>
    <property type="match status" value="1"/>
</dbReference>
<dbReference type="PRINTS" id="PR00344">
    <property type="entry name" value="BCTRLSENSOR"/>
</dbReference>
<evidence type="ECO:0000259" key="6">
    <source>
        <dbReference type="PROSITE" id="PS50110"/>
    </source>
</evidence>
<dbReference type="PROSITE" id="PS50110">
    <property type="entry name" value="RESPONSE_REGULATORY"/>
    <property type="match status" value="1"/>
</dbReference>
<protein>
    <recommendedName>
        <fullName evidence="2">histidine kinase</fullName>
        <ecNumber evidence="2">2.7.13.3</ecNumber>
    </recommendedName>
</protein>
<sequence>MQGNSINNIFKKIILESSEMVFLANDFYPYEIFYTNESFEENIGHSLKDKTLIQLGIDVNSFLFKEQILFEFEGSKYEFSFEQPQDNSSNYYLFYKGKTITTNGLPTQEELLQLLNDAQEAYVVAKPDGEVCFSNKKALSLFGFSQDEKLYHLRETGFLFSDRNLWREWLKLGKEQLKTASLVSGKENELILEINATPADLDNNELILLSFKDISDKVALEKNLEESSQFLKNLTDQVPGGLYQMVLDQEGKMSFSFLSKGIATILGMSPEEITSFSDISSAIAKVHPMDLGQVVMSSVSSAKTLQPWQCQFRVKRGDSEDYHWVLGAARPEVLSNGDMVWYGYLTDITAQKEFETQLDDSRKAAEKANQVKSEFLSMISHELRTPLNAISGSTYSLMQDNPQHHQKDALTTINFAVENLITMINDLLDFQKIEAGKLKIEKAPLLLDSLVNQIIQGLSFHAKDTKNTLALEMDEGLDILVNADKTRLAQVLNNLITNALKFTRDGKVEVKVKLIDKMDSRAKVYFQVKDSGIGIAPEDQERIFNDFDQVKPTFSTKYGGTGLGLSITRKLLNLMGSEIHLKSKVGEGSEFSFELELDVMNQPLSDPGKVGLIPSTISSLHLLLAEDNDVNALVLGKIIKKWGYSFERVHNGREAVEAVKKTDFDCILMDIQMPEMDGFEATAAIKKFSDLPVIALTAAAKLEIMDRINEYGFDGFVAKPIDASELLKVIREAILERNQSA</sequence>
<dbReference type="SMART" id="SM00448">
    <property type="entry name" value="REC"/>
    <property type="match status" value="1"/>
</dbReference>
<dbReference type="CDD" id="cd16922">
    <property type="entry name" value="HATPase_EvgS-ArcB-TorS-like"/>
    <property type="match status" value="1"/>
</dbReference>
<evidence type="ECO:0000259" key="7">
    <source>
        <dbReference type="PROSITE" id="PS50112"/>
    </source>
</evidence>
<dbReference type="CDD" id="cd17546">
    <property type="entry name" value="REC_hyHK_CKI1_RcsC-like"/>
    <property type="match status" value="1"/>
</dbReference>
<feature type="domain" description="Histidine kinase" evidence="5">
    <location>
        <begin position="378"/>
        <end position="599"/>
    </location>
</feature>
<dbReference type="RefSeq" id="WP_264810737.1">
    <property type="nucleotide sequence ID" value="NZ_CP110226.1"/>
</dbReference>
<dbReference type="EMBL" id="CP110226">
    <property type="protein sequence ID" value="UZD24025.1"/>
    <property type="molecule type" value="Genomic_DNA"/>
</dbReference>
<dbReference type="Proteomes" id="UP001163156">
    <property type="component" value="Chromosome"/>
</dbReference>
<dbReference type="Gene3D" id="3.30.565.10">
    <property type="entry name" value="Histidine kinase-like ATPase, C-terminal domain"/>
    <property type="match status" value="1"/>
</dbReference>
<dbReference type="CDD" id="cd00082">
    <property type="entry name" value="HisKA"/>
    <property type="match status" value="1"/>
</dbReference>
<dbReference type="PROSITE" id="PS50112">
    <property type="entry name" value="PAS"/>
    <property type="match status" value="1"/>
</dbReference>
<dbReference type="Pfam" id="PF00072">
    <property type="entry name" value="Response_reg"/>
    <property type="match status" value="1"/>
</dbReference>
<dbReference type="SUPFAM" id="SSF55874">
    <property type="entry name" value="ATPase domain of HSP90 chaperone/DNA topoisomerase II/histidine kinase"/>
    <property type="match status" value="1"/>
</dbReference>
<dbReference type="Pfam" id="PF13426">
    <property type="entry name" value="PAS_9"/>
    <property type="match status" value="1"/>
</dbReference>
<dbReference type="InterPro" id="IPR003594">
    <property type="entry name" value="HATPase_dom"/>
</dbReference>
<dbReference type="SUPFAM" id="SSF47384">
    <property type="entry name" value="Homodimeric domain of signal transducing histidine kinase"/>
    <property type="match status" value="1"/>
</dbReference>
<dbReference type="InterPro" id="IPR011006">
    <property type="entry name" value="CheY-like_superfamily"/>
</dbReference>
<dbReference type="SMART" id="SM00387">
    <property type="entry name" value="HATPase_c"/>
    <property type="match status" value="1"/>
</dbReference>
<dbReference type="Gene3D" id="3.30.450.20">
    <property type="entry name" value="PAS domain"/>
    <property type="match status" value="2"/>
</dbReference>
<dbReference type="Gene3D" id="1.10.287.130">
    <property type="match status" value="1"/>
</dbReference>
<dbReference type="InterPro" id="IPR035965">
    <property type="entry name" value="PAS-like_dom_sf"/>
</dbReference>
<keyword evidence="3 4" id="KW-0597">Phosphoprotein</keyword>
<dbReference type="PANTHER" id="PTHR45339">
    <property type="entry name" value="HYBRID SIGNAL TRANSDUCTION HISTIDINE KINASE J"/>
    <property type="match status" value="1"/>
</dbReference>
<keyword evidence="8" id="KW-0067">ATP-binding</keyword>
<dbReference type="Pfam" id="PF08447">
    <property type="entry name" value="PAS_3"/>
    <property type="match status" value="1"/>
</dbReference>
<dbReference type="InterPro" id="IPR004358">
    <property type="entry name" value="Sig_transdc_His_kin-like_C"/>
</dbReference>
<evidence type="ECO:0000313" key="9">
    <source>
        <dbReference type="Proteomes" id="UP001163156"/>
    </source>
</evidence>
<evidence type="ECO:0000259" key="5">
    <source>
        <dbReference type="PROSITE" id="PS50109"/>
    </source>
</evidence>
<dbReference type="PROSITE" id="PS50109">
    <property type="entry name" value="HIS_KIN"/>
    <property type="match status" value="1"/>
</dbReference>
<evidence type="ECO:0000256" key="2">
    <source>
        <dbReference type="ARBA" id="ARBA00012438"/>
    </source>
</evidence>
<comment type="catalytic activity">
    <reaction evidence="1">
        <text>ATP + protein L-histidine = ADP + protein N-phospho-L-histidine.</text>
        <dbReference type="EC" id="2.7.13.3"/>
    </reaction>
</comment>
<dbReference type="InterPro" id="IPR036097">
    <property type="entry name" value="HisK_dim/P_sf"/>
</dbReference>
<accession>A0ABY6MLK7</accession>
<dbReference type="Gene3D" id="3.40.50.2300">
    <property type="match status" value="1"/>
</dbReference>
<dbReference type="InterPro" id="IPR036890">
    <property type="entry name" value="HATPase_C_sf"/>
</dbReference>
<dbReference type="InterPro" id="IPR000014">
    <property type="entry name" value="PAS"/>
</dbReference>
<dbReference type="InterPro" id="IPR003661">
    <property type="entry name" value="HisK_dim/P_dom"/>
</dbReference>
<dbReference type="InterPro" id="IPR001789">
    <property type="entry name" value="Sig_transdc_resp-reg_receiver"/>
</dbReference>
<reference evidence="8" key="1">
    <citation type="submission" date="2022-10" db="EMBL/GenBank/DDBJ databases">
        <title>Algoriphagus sp. a novel bacteria isolate from halophytes salicornia europaea.</title>
        <authorList>
            <person name="Peng Y."/>
            <person name="Jiang L."/>
            <person name="Lee J."/>
        </authorList>
    </citation>
    <scope>NUCLEOTIDE SEQUENCE</scope>
    <source>
        <strain evidence="8">TR-M5</strain>
    </source>
</reference>
<dbReference type="PANTHER" id="PTHR45339:SF5">
    <property type="entry name" value="HISTIDINE KINASE"/>
    <property type="match status" value="1"/>
</dbReference>
<feature type="modified residue" description="4-aspartylphosphate" evidence="4">
    <location>
        <position position="670"/>
    </location>
</feature>
<evidence type="ECO:0000313" key="8">
    <source>
        <dbReference type="EMBL" id="UZD24025.1"/>
    </source>
</evidence>